<gene>
    <name evidence="1" type="ORF">BK749_13810</name>
</gene>
<comment type="caution">
    <text evidence="1">The sequence shown here is derived from an EMBL/GenBank/DDBJ whole genome shotgun (WGS) entry which is preliminary data.</text>
</comment>
<evidence type="ECO:0000313" key="2">
    <source>
        <dbReference type="Proteomes" id="UP000194911"/>
    </source>
</evidence>
<dbReference type="Gene3D" id="2.40.320.10">
    <property type="entry name" value="Hypothetical Protein Pfu-838710-001"/>
    <property type="match status" value="1"/>
</dbReference>
<evidence type="ECO:0008006" key="3">
    <source>
        <dbReference type="Google" id="ProtNLM"/>
    </source>
</evidence>
<dbReference type="InterPro" id="IPR013078">
    <property type="entry name" value="His_Pase_superF_clade-1"/>
</dbReference>
<dbReference type="EMBL" id="NFDQ01000056">
    <property type="protein sequence ID" value="OTY75322.1"/>
    <property type="molecule type" value="Genomic_DNA"/>
</dbReference>
<dbReference type="CDD" id="cd07067">
    <property type="entry name" value="HP_PGM_like"/>
    <property type="match status" value="1"/>
</dbReference>
<dbReference type="AlphaFoldDB" id="A0A243CVX6"/>
<dbReference type="Pfam" id="PF00300">
    <property type="entry name" value="His_Phos_1"/>
    <property type="match status" value="1"/>
</dbReference>
<dbReference type="SUPFAM" id="SSF53254">
    <property type="entry name" value="Phosphoglycerate mutase-like"/>
    <property type="match status" value="1"/>
</dbReference>
<proteinExistence type="predicted"/>
<dbReference type="Proteomes" id="UP000194911">
    <property type="component" value="Unassembled WGS sequence"/>
</dbReference>
<organism evidence="1 2">
    <name type="scientific">Bacillus thuringiensis serovar vazensis</name>
    <dbReference type="NCBI Taxonomy" id="180867"/>
    <lineage>
        <taxon>Bacteria</taxon>
        <taxon>Bacillati</taxon>
        <taxon>Bacillota</taxon>
        <taxon>Bacilli</taxon>
        <taxon>Bacillales</taxon>
        <taxon>Bacillaceae</taxon>
        <taxon>Bacillus</taxon>
        <taxon>Bacillus cereus group</taxon>
    </lineage>
</organism>
<protein>
    <recommendedName>
        <fullName evidence="3">CYTH domain-containing protein</fullName>
    </recommendedName>
</protein>
<evidence type="ECO:0000313" key="1">
    <source>
        <dbReference type="EMBL" id="OTY75322.1"/>
    </source>
</evidence>
<dbReference type="Gene3D" id="3.40.50.1240">
    <property type="entry name" value="Phosphoglycerate mutase-like"/>
    <property type="match status" value="1"/>
</dbReference>
<reference evidence="1 2" key="1">
    <citation type="submission" date="2016-10" db="EMBL/GenBank/DDBJ databases">
        <title>Comparative genomics of Bacillus thuringiensis reveals a path to pathogens against multiple invertebrate hosts.</title>
        <authorList>
            <person name="Zheng J."/>
            <person name="Gao Q."/>
            <person name="Liu H."/>
            <person name="Peng D."/>
            <person name="Ruan L."/>
            <person name="Sun M."/>
        </authorList>
    </citation>
    <scope>NUCLEOTIDE SEQUENCE [LARGE SCALE GENOMIC DNA]</scope>
    <source>
        <strain evidence="1">BGSC 4CE1</strain>
    </source>
</reference>
<accession>A0A243CVX6</accession>
<name>A0A243CVX6_BACTU</name>
<dbReference type="InterPro" id="IPR029033">
    <property type="entry name" value="His_PPase_superfam"/>
</dbReference>
<sequence>MVYNSLRSVYMNYSEIPFEVKLLLDANQVLTEENQLQSDQLDMKIQEIDMFDILFLDSPDLTLYQNGWIIRGRLKTNKDEWELTFKYRIKLSQSEEPSIALEQALQAATSSGFDLSDPNYELELEWSEEQKTLSLSYKINIPIASPDRSEAWRNLIMQHAPQPLRLKVWERLDFSELVNQLNVLGPIRAQKNKGNWHGLKTSVESWYITNGTIVEISLKAKGGEDAREKREQMKQQLKDKKLMTGQSFSKTQWALWRLIRPTQNPFSLLQTGGYNLYFRHAQPENAGPENPSLSETGREQAGKMGGLFVDRHIPFQTPVQSSPINRAKETAQIAFGEEQIQLEERLIQPELPQLLESTPEVGKNQVFIAHHYTFDNQLTEPLDYMNMVLIKPLGAGNGYRLEQVYDLLAESIIRYDHL</sequence>